<organism evidence="3 4">
    <name type="scientific">Anisodus tanguticus</name>
    <dbReference type="NCBI Taxonomy" id="243964"/>
    <lineage>
        <taxon>Eukaryota</taxon>
        <taxon>Viridiplantae</taxon>
        <taxon>Streptophyta</taxon>
        <taxon>Embryophyta</taxon>
        <taxon>Tracheophyta</taxon>
        <taxon>Spermatophyta</taxon>
        <taxon>Magnoliopsida</taxon>
        <taxon>eudicotyledons</taxon>
        <taxon>Gunneridae</taxon>
        <taxon>Pentapetalae</taxon>
        <taxon>asterids</taxon>
        <taxon>lamiids</taxon>
        <taxon>Solanales</taxon>
        <taxon>Solanaceae</taxon>
        <taxon>Solanoideae</taxon>
        <taxon>Hyoscyameae</taxon>
        <taxon>Anisodus</taxon>
    </lineage>
</organism>
<evidence type="ECO:0000313" key="4">
    <source>
        <dbReference type="Proteomes" id="UP001291623"/>
    </source>
</evidence>
<reference evidence="3" key="1">
    <citation type="submission" date="2023-12" db="EMBL/GenBank/DDBJ databases">
        <title>Genome assembly of Anisodus tanguticus.</title>
        <authorList>
            <person name="Wang Y.-J."/>
        </authorList>
    </citation>
    <scope>NUCLEOTIDE SEQUENCE</scope>
    <source>
        <strain evidence="3">KB-2021</strain>
        <tissue evidence="3">Leaf</tissue>
    </source>
</reference>
<dbReference type="SUPFAM" id="SSF54197">
    <property type="entry name" value="HIT-like"/>
    <property type="match status" value="1"/>
</dbReference>
<feature type="domain" description="HIT" evidence="2">
    <location>
        <begin position="81"/>
        <end position="162"/>
    </location>
</feature>
<dbReference type="InterPro" id="IPR001310">
    <property type="entry name" value="Histidine_triad_HIT"/>
</dbReference>
<dbReference type="EMBL" id="JAVYJV010000006">
    <property type="protein sequence ID" value="KAK4368298.1"/>
    <property type="molecule type" value="Genomic_DNA"/>
</dbReference>
<evidence type="ECO:0000256" key="1">
    <source>
        <dbReference type="PROSITE-ProRule" id="PRU00464"/>
    </source>
</evidence>
<dbReference type="PROSITE" id="PS51084">
    <property type="entry name" value="HIT_2"/>
    <property type="match status" value="1"/>
</dbReference>
<keyword evidence="4" id="KW-1185">Reference proteome</keyword>
<comment type="caution">
    <text evidence="1">Lacks conserved residue(s) required for the propagation of feature annotation.</text>
</comment>
<dbReference type="InterPro" id="IPR036265">
    <property type="entry name" value="HIT-like_sf"/>
</dbReference>
<accession>A0AAE1SF66</accession>
<dbReference type="Pfam" id="PF11969">
    <property type="entry name" value="DcpS_C"/>
    <property type="match status" value="1"/>
</dbReference>
<evidence type="ECO:0000259" key="2">
    <source>
        <dbReference type="PROSITE" id="PS51084"/>
    </source>
</evidence>
<dbReference type="Gene3D" id="3.30.428.10">
    <property type="entry name" value="HIT-like"/>
    <property type="match status" value="1"/>
</dbReference>
<dbReference type="AlphaFoldDB" id="A0AAE1SF66"/>
<evidence type="ECO:0000313" key="3">
    <source>
        <dbReference type="EMBL" id="KAK4368298.1"/>
    </source>
</evidence>
<name>A0AAE1SF66_9SOLA</name>
<dbReference type="InterPro" id="IPR011146">
    <property type="entry name" value="HIT-like"/>
</dbReference>
<dbReference type="PANTHER" id="PTHR23089">
    <property type="entry name" value="HISTIDINE TRIAD HIT PROTEIN"/>
    <property type="match status" value="1"/>
</dbReference>
<protein>
    <recommendedName>
        <fullName evidence="2">HIT domain-containing protein</fullName>
    </recommendedName>
</protein>
<dbReference type="GO" id="GO:0047627">
    <property type="term" value="F:adenylylsulfatase activity"/>
    <property type="evidence" value="ECO:0007669"/>
    <property type="project" value="UniProtKB-ARBA"/>
</dbReference>
<dbReference type="PRINTS" id="PR00332">
    <property type="entry name" value="HISTRIAD"/>
</dbReference>
<comment type="caution">
    <text evidence="3">The sequence shown here is derived from an EMBL/GenBank/DDBJ whole genome shotgun (WGS) entry which is preliminary data.</text>
</comment>
<dbReference type="Proteomes" id="UP001291623">
    <property type="component" value="Unassembled WGS sequence"/>
</dbReference>
<proteinExistence type="predicted"/>
<gene>
    <name evidence="3" type="ORF">RND71_012090</name>
</gene>
<sequence>MAAMRSLTLLRYSLPHPTSSLLIERCDFSMFCRGPSIVKALGFIPRTPFILTDRSYVAAAHDEEAAARAAAVNADTGAPTMFDKIIAKEIPASVVYEDQKVLAFCDINPQAPVHVLVIPKSRDGLTELGKAEQRHEDILGHLLYVVKIVAEKEGIVDGFRVV</sequence>